<protein>
    <submittedName>
        <fullName evidence="2">Uncharacterized protein</fullName>
    </submittedName>
</protein>
<name>A0A8C6SJZ0_9GOBI</name>
<keyword evidence="1" id="KW-1133">Transmembrane helix</keyword>
<feature type="transmembrane region" description="Helical" evidence="1">
    <location>
        <begin position="154"/>
        <end position="179"/>
    </location>
</feature>
<dbReference type="Proteomes" id="UP000694523">
    <property type="component" value="Unplaced"/>
</dbReference>
<reference evidence="2" key="1">
    <citation type="submission" date="2025-08" db="UniProtKB">
        <authorList>
            <consortium name="Ensembl"/>
        </authorList>
    </citation>
    <scope>IDENTIFICATION</scope>
</reference>
<sequence length="195" mass="21197">MFYIVPVFYIVPMFILYPCLYCTCFVSSVRLRSVCLGPSDLVFVPCPALDQSERFSLSLFQNHTRLATWTNQSARGLAPGPTPAVTLTNRSSGLGFALTVSNRSGFGPFVCEAQSKYPPPARTRILLYKCSSVPAGRECDLPVARGPDVVPVSLVWAVSVACLSGYSLVCSALCVALWIKVCVSFTAPLLPYRGR</sequence>
<reference evidence="2" key="2">
    <citation type="submission" date="2025-09" db="UniProtKB">
        <authorList>
            <consortium name="Ensembl"/>
        </authorList>
    </citation>
    <scope>IDENTIFICATION</scope>
</reference>
<feature type="transmembrane region" description="Helical" evidence="1">
    <location>
        <begin position="6"/>
        <end position="26"/>
    </location>
</feature>
<evidence type="ECO:0000256" key="1">
    <source>
        <dbReference type="SAM" id="Phobius"/>
    </source>
</evidence>
<evidence type="ECO:0000313" key="3">
    <source>
        <dbReference type="Proteomes" id="UP000694523"/>
    </source>
</evidence>
<dbReference type="AlphaFoldDB" id="A0A8C6SJZ0"/>
<evidence type="ECO:0000313" key="2">
    <source>
        <dbReference type="Ensembl" id="ENSNMLP00000007351.1"/>
    </source>
</evidence>
<proteinExistence type="predicted"/>
<accession>A0A8C6SJZ0</accession>
<dbReference type="Ensembl" id="ENSNMLT00000008373.1">
    <property type="protein sequence ID" value="ENSNMLP00000007351.1"/>
    <property type="gene ID" value="ENSNMLG00000005286.1"/>
</dbReference>
<keyword evidence="1" id="KW-0812">Transmembrane</keyword>
<keyword evidence="3" id="KW-1185">Reference proteome</keyword>
<keyword evidence="1" id="KW-0472">Membrane</keyword>
<organism evidence="2 3">
    <name type="scientific">Neogobius melanostomus</name>
    <name type="common">round goby</name>
    <dbReference type="NCBI Taxonomy" id="47308"/>
    <lineage>
        <taxon>Eukaryota</taxon>
        <taxon>Metazoa</taxon>
        <taxon>Chordata</taxon>
        <taxon>Craniata</taxon>
        <taxon>Vertebrata</taxon>
        <taxon>Euteleostomi</taxon>
        <taxon>Actinopterygii</taxon>
        <taxon>Neopterygii</taxon>
        <taxon>Teleostei</taxon>
        <taxon>Neoteleostei</taxon>
        <taxon>Acanthomorphata</taxon>
        <taxon>Gobiaria</taxon>
        <taxon>Gobiiformes</taxon>
        <taxon>Gobioidei</taxon>
        <taxon>Gobiidae</taxon>
        <taxon>Benthophilinae</taxon>
        <taxon>Neogobiini</taxon>
        <taxon>Neogobius</taxon>
    </lineage>
</organism>